<feature type="domain" description="Ig-like" evidence="3">
    <location>
        <begin position="38"/>
        <end position="80"/>
    </location>
</feature>
<keyword evidence="1" id="KW-0732">Signal</keyword>
<dbReference type="GO" id="GO:0030424">
    <property type="term" value="C:axon"/>
    <property type="evidence" value="ECO:0007669"/>
    <property type="project" value="TreeGrafter"/>
</dbReference>
<evidence type="ECO:0000313" key="5">
    <source>
        <dbReference type="EMBL" id="CAF4807179.1"/>
    </source>
</evidence>
<dbReference type="InterPro" id="IPR007110">
    <property type="entry name" value="Ig-like_dom"/>
</dbReference>
<dbReference type="Gene3D" id="2.60.40.10">
    <property type="entry name" value="Immunoglobulins"/>
    <property type="match status" value="1"/>
</dbReference>
<dbReference type="InterPro" id="IPR013098">
    <property type="entry name" value="Ig_I-set"/>
</dbReference>
<dbReference type="PROSITE" id="PS50835">
    <property type="entry name" value="IG_LIKE"/>
    <property type="match status" value="1"/>
</dbReference>
<dbReference type="Proteomes" id="UP000681720">
    <property type="component" value="Unassembled WGS sequence"/>
</dbReference>
<dbReference type="GO" id="GO:0005886">
    <property type="term" value="C:plasma membrane"/>
    <property type="evidence" value="ECO:0007669"/>
    <property type="project" value="TreeGrafter"/>
</dbReference>
<dbReference type="Proteomes" id="UP000676336">
    <property type="component" value="Unassembled WGS sequence"/>
</dbReference>
<evidence type="ECO:0000313" key="7">
    <source>
        <dbReference type="Proteomes" id="UP000676336"/>
    </source>
</evidence>
<dbReference type="PANTHER" id="PTHR45080">
    <property type="entry name" value="CONTACTIN 5"/>
    <property type="match status" value="1"/>
</dbReference>
<feature type="non-terminal residue" evidence="4">
    <location>
        <position position="80"/>
    </location>
</feature>
<feature type="non-terminal residue" evidence="4">
    <location>
        <position position="1"/>
    </location>
</feature>
<sequence length="80" mass="8659">TLIIKNIAIKHAGSVTVKAENTVGTTEEIFNINIRSTPILLKPLADTEVLTNNDATLTCAFQSSPQATIQWFHNGQPLAL</sequence>
<accession>A0A8S3AT19</accession>
<evidence type="ECO:0000256" key="2">
    <source>
        <dbReference type="ARBA" id="ARBA00023157"/>
    </source>
</evidence>
<dbReference type="SUPFAM" id="SSF48726">
    <property type="entry name" value="Immunoglobulin"/>
    <property type="match status" value="1"/>
</dbReference>
<proteinExistence type="predicted"/>
<dbReference type="EMBL" id="CAJOBI010137385">
    <property type="protein sequence ID" value="CAF4752019.1"/>
    <property type="molecule type" value="Genomic_DNA"/>
</dbReference>
<gene>
    <name evidence="5" type="ORF">GIL414_LOCUS47423</name>
    <name evidence="6" type="ORF">GIL414_LOCUS49798</name>
    <name evidence="4" type="ORF">SMN809_LOCUS45168</name>
</gene>
<evidence type="ECO:0000313" key="4">
    <source>
        <dbReference type="EMBL" id="CAF4752019.1"/>
    </source>
</evidence>
<dbReference type="EMBL" id="CAJOBJ010164570">
    <property type="protein sequence ID" value="CAF4859326.1"/>
    <property type="molecule type" value="Genomic_DNA"/>
</dbReference>
<evidence type="ECO:0000256" key="1">
    <source>
        <dbReference type="ARBA" id="ARBA00022729"/>
    </source>
</evidence>
<evidence type="ECO:0000259" key="3">
    <source>
        <dbReference type="PROSITE" id="PS50835"/>
    </source>
</evidence>
<dbReference type="EMBL" id="CAJOBJ010151212">
    <property type="protein sequence ID" value="CAF4807179.1"/>
    <property type="molecule type" value="Genomic_DNA"/>
</dbReference>
<dbReference type="InterPro" id="IPR013783">
    <property type="entry name" value="Ig-like_fold"/>
</dbReference>
<dbReference type="AlphaFoldDB" id="A0A8S3AT19"/>
<organism evidence="4 7">
    <name type="scientific">Rotaria magnacalcarata</name>
    <dbReference type="NCBI Taxonomy" id="392030"/>
    <lineage>
        <taxon>Eukaryota</taxon>
        <taxon>Metazoa</taxon>
        <taxon>Spiralia</taxon>
        <taxon>Gnathifera</taxon>
        <taxon>Rotifera</taxon>
        <taxon>Eurotatoria</taxon>
        <taxon>Bdelloidea</taxon>
        <taxon>Philodinida</taxon>
        <taxon>Philodinidae</taxon>
        <taxon>Rotaria</taxon>
    </lineage>
</organism>
<comment type="caution">
    <text evidence="4">The sequence shown here is derived from an EMBL/GenBank/DDBJ whole genome shotgun (WGS) entry which is preliminary data.</text>
</comment>
<dbReference type="Pfam" id="PF07679">
    <property type="entry name" value="I-set"/>
    <property type="match status" value="1"/>
</dbReference>
<dbReference type="GO" id="GO:0007156">
    <property type="term" value="P:homophilic cell adhesion via plasma membrane adhesion molecules"/>
    <property type="evidence" value="ECO:0007669"/>
    <property type="project" value="TreeGrafter"/>
</dbReference>
<dbReference type="PANTHER" id="PTHR45080:SF8">
    <property type="entry name" value="IG-LIKE DOMAIN-CONTAINING PROTEIN"/>
    <property type="match status" value="1"/>
</dbReference>
<dbReference type="GO" id="GO:0050808">
    <property type="term" value="P:synapse organization"/>
    <property type="evidence" value="ECO:0007669"/>
    <property type="project" value="TreeGrafter"/>
</dbReference>
<protein>
    <recommendedName>
        <fullName evidence="3">Ig-like domain-containing protein</fullName>
    </recommendedName>
</protein>
<dbReference type="GO" id="GO:0008046">
    <property type="term" value="F:axon guidance receptor activity"/>
    <property type="evidence" value="ECO:0007669"/>
    <property type="project" value="TreeGrafter"/>
</dbReference>
<dbReference type="InterPro" id="IPR036179">
    <property type="entry name" value="Ig-like_dom_sf"/>
</dbReference>
<dbReference type="GO" id="GO:0043025">
    <property type="term" value="C:neuronal cell body"/>
    <property type="evidence" value="ECO:0007669"/>
    <property type="project" value="TreeGrafter"/>
</dbReference>
<keyword evidence="2" id="KW-1015">Disulfide bond</keyword>
<reference evidence="4" key="1">
    <citation type="submission" date="2021-02" db="EMBL/GenBank/DDBJ databases">
        <authorList>
            <person name="Nowell W R."/>
        </authorList>
    </citation>
    <scope>NUCLEOTIDE SEQUENCE</scope>
</reference>
<evidence type="ECO:0000313" key="6">
    <source>
        <dbReference type="EMBL" id="CAF4859326.1"/>
    </source>
</evidence>
<dbReference type="InterPro" id="IPR050958">
    <property type="entry name" value="Cell_Adh-Cytoskel_Orgn"/>
</dbReference>
<name>A0A8S3AT19_9BILA</name>